<dbReference type="GO" id="GO:0004842">
    <property type="term" value="F:ubiquitin-protein transferase activity"/>
    <property type="evidence" value="ECO:0007669"/>
    <property type="project" value="TreeGrafter"/>
</dbReference>
<dbReference type="InterPro" id="IPR038886">
    <property type="entry name" value="E3_SLX5/Rfp1"/>
</dbReference>
<protein>
    <recommendedName>
        <fullName evidence="4">Cell cycle control protein</fullName>
    </recommendedName>
</protein>
<feature type="compositionally biased region" description="Low complexity" evidence="1">
    <location>
        <begin position="55"/>
        <end position="67"/>
    </location>
</feature>
<feature type="compositionally biased region" description="Pro residues" evidence="1">
    <location>
        <begin position="295"/>
        <end position="306"/>
    </location>
</feature>
<reference evidence="2" key="2">
    <citation type="submission" date="2023-05" db="EMBL/GenBank/DDBJ databases">
        <authorList>
            <consortium name="Lawrence Berkeley National Laboratory"/>
            <person name="Steindorff A."/>
            <person name="Hensen N."/>
            <person name="Bonometti L."/>
            <person name="Westerberg I."/>
            <person name="Brannstrom I.O."/>
            <person name="Guillou S."/>
            <person name="Cros-Aarteil S."/>
            <person name="Calhoun S."/>
            <person name="Haridas S."/>
            <person name="Kuo A."/>
            <person name="Mondo S."/>
            <person name="Pangilinan J."/>
            <person name="Riley R."/>
            <person name="Labutti K."/>
            <person name="Andreopoulos B."/>
            <person name="Lipzen A."/>
            <person name="Chen C."/>
            <person name="Yanf M."/>
            <person name="Daum C."/>
            <person name="Ng V."/>
            <person name="Clum A."/>
            <person name="Ohm R."/>
            <person name="Martin F."/>
            <person name="Silar P."/>
            <person name="Natvig D."/>
            <person name="Lalanne C."/>
            <person name="Gautier V."/>
            <person name="Ament-Velasquez S.L."/>
            <person name="Kruys A."/>
            <person name="Hutchinson M.I."/>
            <person name="Powell A.J."/>
            <person name="Barry K."/>
            <person name="Miller A.N."/>
            <person name="Grigoriev I.V."/>
            <person name="Debuchy R."/>
            <person name="Gladieux P."/>
            <person name="Thoren M.H."/>
            <person name="Johannesson H."/>
        </authorList>
    </citation>
    <scope>NUCLEOTIDE SEQUENCE</scope>
    <source>
        <strain evidence="2">PSN243</strain>
    </source>
</reference>
<evidence type="ECO:0000313" key="3">
    <source>
        <dbReference type="Proteomes" id="UP001321760"/>
    </source>
</evidence>
<dbReference type="AlphaFoldDB" id="A0AAV9GJJ6"/>
<feature type="compositionally biased region" description="Acidic residues" evidence="1">
    <location>
        <begin position="32"/>
        <end position="41"/>
    </location>
</feature>
<dbReference type="PANTHER" id="PTHR28042">
    <property type="entry name" value="E3 UBIQUITIN-PROTEIN LIGASE COMPLEX SLX5-SLX8 SUBUNIT SLX5"/>
    <property type="match status" value="1"/>
</dbReference>
<reference evidence="2" key="1">
    <citation type="journal article" date="2023" name="Mol. Phylogenet. Evol.">
        <title>Genome-scale phylogeny and comparative genomics of the fungal order Sordariales.</title>
        <authorList>
            <person name="Hensen N."/>
            <person name="Bonometti L."/>
            <person name="Westerberg I."/>
            <person name="Brannstrom I.O."/>
            <person name="Guillou S."/>
            <person name="Cros-Aarteil S."/>
            <person name="Calhoun S."/>
            <person name="Haridas S."/>
            <person name="Kuo A."/>
            <person name="Mondo S."/>
            <person name="Pangilinan J."/>
            <person name="Riley R."/>
            <person name="LaButti K."/>
            <person name="Andreopoulos B."/>
            <person name="Lipzen A."/>
            <person name="Chen C."/>
            <person name="Yan M."/>
            <person name="Daum C."/>
            <person name="Ng V."/>
            <person name="Clum A."/>
            <person name="Steindorff A."/>
            <person name="Ohm R.A."/>
            <person name="Martin F."/>
            <person name="Silar P."/>
            <person name="Natvig D.O."/>
            <person name="Lalanne C."/>
            <person name="Gautier V."/>
            <person name="Ament-Velasquez S.L."/>
            <person name="Kruys A."/>
            <person name="Hutchinson M.I."/>
            <person name="Powell A.J."/>
            <person name="Barry K."/>
            <person name="Miller A.N."/>
            <person name="Grigoriev I.V."/>
            <person name="Debuchy R."/>
            <person name="Gladieux P."/>
            <person name="Hiltunen Thoren M."/>
            <person name="Johannesson H."/>
        </authorList>
    </citation>
    <scope>NUCLEOTIDE SEQUENCE</scope>
    <source>
        <strain evidence="2">PSN243</strain>
    </source>
</reference>
<feature type="compositionally biased region" description="Basic and acidic residues" evidence="1">
    <location>
        <begin position="72"/>
        <end position="86"/>
    </location>
</feature>
<feature type="compositionally biased region" description="Low complexity" evidence="1">
    <location>
        <begin position="112"/>
        <end position="125"/>
    </location>
</feature>
<dbReference type="PANTHER" id="PTHR28042:SF1">
    <property type="entry name" value="E3 UBIQUITIN-PROTEIN LIGASE COMPLEX SLX5-SLX8 SUBUNIT SLX5"/>
    <property type="match status" value="1"/>
</dbReference>
<dbReference type="Proteomes" id="UP001321760">
    <property type="component" value="Unassembled WGS sequence"/>
</dbReference>
<feature type="region of interest" description="Disordered" evidence="1">
    <location>
        <begin position="194"/>
        <end position="222"/>
    </location>
</feature>
<feature type="region of interest" description="Disordered" evidence="1">
    <location>
        <begin position="343"/>
        <end position="364"/>
    </location>
</feature>
<feature type="region of interest" description="Disordered" evidence="1">
    <location>
        <begin position="19"/>
        <end position="91"/>
    </location>
</feature>
<keyword evidence="3" id="KW-1185">Reference proteome</keyword>
<gene>
    <name evidence="2" type="ORF">QBC34DRAFT_406410</name>
</gene>
<comment type="caution">
    <text evidence="2">The sequence shown here is derived from an EMBL/GenBank/DDBJ whole genome shotgun (WGS) entry which is preliminary data.</text>
</comment>
<dbReference type="GO" id="GO:0033768">
    <property type="term" value="C:SUMO-targeted ubiquitin ligase complex"/>
    <property type="evidence" value="ECO:0007669"/>
    <property type="project" value="TreeGrafter"/>
</dbReference>
<evidence type="ECO:0000313" key="2">
    <source>
        <dbReference type="EMBL" id="KAK4448954.1"/>
    </source>
</evidence>
<evidence type="ECO:0008006" key="4">
    <source>
        <dbReference type="Google" id="ProtNLM"/>
    </source>
</evidence>
<organism evidence="2 3">
    <name type="scientific">Podospora aff. communis PSN243</name>
    <dbReference type="NCBI Taxonomy" id="3040156"/>
    <lineage>
        <taxon>Eukaryota</taxon>
        <taxon>Fungi</taxon>
        <taxon>Dikarya</taxon>
        <taxon>Ascomycota</taxon>
        <taxon>Pezizomycotina</taxon>
        <taxon>Sordariomycetes</taxon>
        <taxon>Sordariomycetidae</taxon>
        <taxon>Sordariales</taxon>
        <taxon>Podosporaceae</taxon>
        <taxon>Podospora</taxon>
    </lineage>
</organism>
<feature type="region of interest" description="Disordered" evidence="1">
    <location>
        <begin position="286"/>
        <end position="327"/>
    </location>
</feature>
<dbReference type="EMBL" id="MU865940">
    <property type="protein sequence ID" value="KAK4448954.1"/>
    <property type="molecule type" value="Genomic_DNA"/>
</dbReference>
<feature type="compositionally biased region" description="Basic and acidic residues" evidence="1">
    <location>
        <begin position="245"/>
        <end position="259"/>
    </location>
</feature>
<name>A0AAV9GJJ6_9PEZI</name>
<evidence type="ECO:0000256" key="1">
    <source>
        <dbReference type="SAM" id="MobiDB-lite"/>
    </source>
</evidence>
<proteinExistence type="predicted"/>
<feature type="region of interest" description="Disordered" evidence="1">
    <location>
        <begin position="103"/>
        <end position="149"/>
    </location>
</feature>
<feature type="region of interest" description="Disordered" evidence="1">
    <location>
        <begin position="245"/>
        <end position="272"/>
    </location>
</feature>
<sequence length="596" mass="67351">MDRFGYQVDGGLHYFDESDDHLELIHEQPSPDSDDNIDADFADGYSSPIEDDNNSDISSHISLSSESEAGDQSDHSESEESDRESVEELQPVQLEAWLLNGGIIEVSPSPQPNSSQGSVRSGSHSPSERASSVDSLFVDQRNDADLYDDQEVDRDVDLVQQELYGLQDRQRLEFAERIEQGARQLRELGERIRRDSEAIQREHRRRHQPYPPPHPRRNHRLAQDEVDLFGDIYIEEDELVEMEVAQHRRDRARPQDHAARQRTPPQVIDLTTEPDSPEEVVVLQNGNRRNHAQVPAPPAPRPIPAPRHPRRPGSLNHRTPSLARSDGSILGGAEVIDLTEMDDDAPPRRRIPPRTEPMEPRLPRPHGQPRNMGAWHPLPGFEQVDLVNDNHNREANNNFFNVPGVGLAIDLPQFLQRFGRGQRAEDDVQVIGAINNAPPQRFPNFPVNNGNNVANPLGGNIPNFNYQANGYNNAGPAKTPYIPPPPPKEGFTRNTGPDVEAMCPSCEEDLAYDPDEELQSPPSKKKNRKDREVHHFWAVKECGHVYCRKCFEGRRGTKTVPTTMRVDPKNAKKVLCFVDDCDTDVTQKHFWVGIFL</sequence>
<accession>A0AAV9GJJ6</accession>
<feature type="compositionally biased region" description="Basic residues" evidence="1">
    <location>
        <begin position="202"/>
        <end position="220"/>
    </location>
</feature>